<reference evidence="3" key="2">
    <citation type="journal article" date="2020" name="mSystems">
        <title>Genome- and Community-Level Interaction Insights into Carbon Utilization and Element Cycling Functions of Hydrothermarchaeota in Hydrothermal Sediment.</title>
        <authorList>
            <person name="Zhou Z."/>
            <person name="Liu Y."/>
            <person name="Xu W."/>
            <person name="Pan J."/>
            <person name="Luo Z.H."/>
            <person name="Li M."/>
        </authorList>
    </citation>
    <scope>NUCLEOTIDE SEQUENCE [LARGE SCALE GENOMIC DNA]</scope>
    <source>
        <strain evidence="4">SpSt-604</strain>
        <strain evidence="3">SpSt-640</strain>
    </source>
</reference>
<dbReference type="Pfam" id="PF00462">
    <property type="entry name" value="Glutaredoxin"/>
    <property type="match status" value="1"/>
</dbReference>
<dbReference type="PATRIC" id="fig|93466.3.peg.1840"/>
<dbReference type="NCBIfam" id="TIGR02196">
    <property type="entry name" value="GlrX_YruB"/>
    <property type="match status" value="1"/>
</dbReference>
<proteinExistence type="predicted"/>
<dbReference type="InterPro" id="IPR051548">
    <property type="entry name" value="Grx-like_ET"/>
</dbReference>
<dbReference type="InterPro" id="IPR002109">
    <property type="entry name" value="Glutaredoxin"/>
</dbReference>
<dbReference type="NCBIfam" id="NF041212">
    <property type="entry name" value="Uxx_star"/>
    <property type="match status" value="1"/>
</dbReference>
<reference evidence="2 5" key="1">
    <citation type="submission" date="2014-08" db="EMBL/GenBank/DDBJ databases">
        <title>Fervidobacterium pennivorans DYC genome.</title>
        <authorList>
            <person name="Wushke S."/>
        </authorList>
    </citation>
    <scope>NUCLEOTIDE SEQUENCE [LARGE SCALE GENOMIC DNA]</scope>
    <source>
        <strain evidence="2 5">DYC</strain>
    </source>
</reference>
<gene>
    <name evidence="4" type="ORF">ENT72_06515</name>
    <name evidence="3" type="ORF">ENU12_08055</name>
    <name evidence="2" type="ORF">JM64_08765</name>
</gene>
<dbReference type="PANTHER" id="PTHR34386">
    <property type="entry name" value="GLUTAREDOXIN"/>
    <property type="match status" value="1"/>
</dbReference>
<dbReference type="Proteomes" id="UP000077096">
    <property type="component" value="Chromosome"/>
</dbReference>
<protein>
    <submittedName>
        <fullName evidence="2 3">Glutaredoxin</fullName>
    </submittedName>
</protein>
<name>A0A172T4W2_FERPE</name>
<dbReference type="PROSITE" id="PS51354">
    <property type="entry name" value="GLUTAREDOXIN_2"/>
    <property type="match status" value="1"/>
</dbReference>
<dbReference type="InterPro" id="IPR011911">
    <property type="entry name" value="GlrX_YruB"/>
</dbReference>
<dbReference type="SUPFAM" id="SSF52833">
    <property type="entry name" value="Thioredoxin-like"/>
    <property type="match status" value="1"/>
</dbReference>
<dbReference type="AlphaFoldDB" id="A0A172T4W2"/>
<dbReference type="GO" id="GO:0045454">
    <property type="term" value="P:cell redox homeostasis"/>
    <property type="evidence" value="ECO:0007669"/>
    <property type="project" value="TreeGrafter"/>
</dbReference>
<evidence type="ECO:0000313" key="3">
    <source>
        <dbReference type="EMBL" id="HGQ77831.1"/>
    </source>
</evidence>
<evidence type="ECO:0000313" key="5">
    <source>
        <dbReference type="Proteomes" id="UP000077096"/>
    </source>
</evidence>
<dbReference type="Gene3D" id="3.40.30.10">
    <property type="entry name" value="Glutaredoxin"/>
    <property type="match status" value="1"/>
</dbReference>
<feature type="domain" description="Glutaredoxin" evidence="1">
    <location>
        <begin position="6"/>
        <end position="65"/>
    </location>
</feature>
<accession>A0A172T4W2</accession>
<dbReference type="OrthoDB" id="9795531at2"/>
<evidence type="ECO:0000313" key="2">
    <source>
        <dbReference type="EMBL" id="ANE42010.1"/>
    </source>
</evidence>
<sequence length="80" mass="9094">MAHVKVKIYTTPTCPWCRRAKEYFKQLGIPFTEVDVSRDRKGAEEMIRKSGQMGVPVIEIGNQIIVGFDKARIDRILGIS</sequence>
<dbReference type="PANTHER" id="PTHR34386:SF1">
    <property type="entry name" value="GLUTAREDOXIN-LIKE PROTEIN NRDH"/>
    <property type="match status" value="1"/>
</dbReference>
<evidence type="ECO:0000259" key="1">
    <source>
        <dbReference type="Pfam" id="PF00462"/>
    </source>
</evidence>
<organism evidence="2 5">
    <name type="scientific">Fervidobacterium pennivorans</name>
    <dbReference type="NCBI Taxonomy" id="93466"/>
    <lineage>
        <taxon>Bacteria</taxon>
        <taxon>Thermotogati</taxon>
        <taxon>Thermotogota</taxon>
        <taxon>Thermotogae</taxon>
        <taxon>Thermotogales</taxon>
        <taxon>Fervidobacteriaceae</taxon>
        <taxon>Fervidobacterium</taxon>
    </lineage>
</organism>
<dbReference type="EMBL" id="DTBH01000162">
    <property type="protein sequence ID" value="HGQ77831.1"/>
    <property type="molecule type" value="Genomic_DNA"/>
</dbReference>
<dbReference type="KEGG" id="fng:JM64_08765"/>
<evidence type="ECO:0000313" key="4">
    <source>
        <dbReference type="EMBL" id="HGU42548.1"/>
    </source>
</evidence>
<dbReference type="GO" id="GO:0009055">
    <property type="term" value="F:electron transfer activity"/>
    <property type="evidence" value="ECO:0007669"/>
    <property type="project" value="TreeGrafter"/>
</dbReference>
<dbReference type="EMBL" id="DSZT01000207">
    <property type="protein sequence ID" value="HGU42548.1"/>
    <property type="molecule type" value="Genomic_DNA"/>
</dbReference>
<dbReference type="EMBL" id="CP011393">
    <property type="protein sequence ID" value="ANE42010.1"/>
    <property type="molecule type" value="Genomic_DNA"/>
</dbReference>
<dbReference type="CDD" id="cd02976">
    <property type="entry name" value="NrdH"/>
    <property type="match status" value="1"/>
</dbReference>
<dbReference type="InterPro" id="IPR036249">
    <property type="entry name" value="Thioredoxin-like_sf"/>
</dbReference>